<feature type="non-terminal residue" evidence="2">
    <location>
        <position position="250"/>
    </location>
</feature>
<dbReference type="AlphaFoldDB" id="G5AFA1"/>
<dbReference type="GeneID" id="20650624"/>
<evidence type="ECO:0000313" key="3">
    <source>
        <dbReference type="Proteomes" id="UP000002640"/>
    </source>
</evidence>
<feature type="transmembrane region" description="Helical" evidence="1">
    <location>
        <begin position="23"/>
        <end position="43"/>
    </location>
</feature>
<feature type="non-terminal residue" evidence="2">
    <location>
        <position position="1"/>
    </location>
</feature>
<organism evidence="2 3">
    <name type="scientific">Phytophthora sojae (strain P6497)</name>
    <name type="common">Soybean stem and root rot agent</name>
    <name type="synonym">Phytophthora megasperma f. sp. glycines</name>
    <dbReference type="NCBI Taxonomy" id="1094619"/>
    <lineage>
        <taxon>Eukaryota</taxon>
        <taxon>Sar</taxon>
        <taxon>Stramenopiles</taxon>
        <taxon>Oomycota</taxon>
        <taxon>Peronosporomycetes</taxon>
        <taxon>Peronosporales</taxon>
        <taxon>Peronosporaceae</taxon>
        <taxon>Phytophthora</taxon>
    </lineage>
</organism>
<feature type="transmembrane region" description="Helical" evidence="1">
    <location>
        <begin position="104"/>
        <end position="122"/>
    </location>
</feature>
<dbReference type="InParanoid" id="G5AFA1"/>
<feature type="transmembrane region" description="Helical" evidence="1">
    <location>
        <begin position="134"/>
        <end position="153"/>
    </location>
</feature>
<sequence length="250" mass="26899">PPPSPRSGWRGADAYLQWSNSYYTWRVAVTSVLSLGSLLLLFFTSKEGVVLNIWIGLQALNVSLGLAALPCVPLYRVRVAEPPHSTEDSRATATTSEQLLGPRATVSLTWIVVLMLGVYWAFGELTEDGVWAIWSDPTSYVTLLAILTIALHAQQFDRLRAHQQLQLGAGLEEDELMAVAPTALAGANGVAAVESRGLVLDAEPGTASVGNDEGYGAYSGETVARRTSRVVETLPVRRCFNARSSLGDVN</sequence>
<keyword evidence="1" id="KW-0812">Transmembrane</keyword>
<dbReference type="KEGG" id="psoj:PHYSODRAFT_378238"/>
<gene>
    <name evidence="2" type="ORF">PHYSODRAFT_378238</name>
</gene>
<keyword evidence="1" id="KW-1133">Transmembrane helix</keyword>
<protein>
    <submittedName>
        <fullName evidence="2">Uncharacterized protein</fullName>
    </submittedName>
</protein>
<name>G5AFA1_PHYSP</name>
<proteinExistence type="predicted"/>
<keyword evidence="3" id="KW-1185">Reference proteome</keyword>
<dbReference type="Proteomes" id="UP000002640">
    <property type="component" value="Unassembled WGS sequence"/>
</dbReference>
<evidence type="ECO:0000313" key="2">
    <source>
        <dbReference type="EMBL" id="EGZ05891.1"/>
    </source>
</evidence>
<dbReference type="EMBL" id="JH159165">
    <property type="protein sequence ID" value="EGZ05891.1"/>
    <property type="molecule type" value="Genomic_DNA"/>
</dbReference>
<reference evidence="2 3" key="1">
    <citation type="journal article" date="2006" name="Science">
        <title>Phytophthora genome sequences uncover evolutionary origins and mechanisms of pathogenesis.</title>
        <authorList>
            <person name="Tyler B.M."/>
            <person name="Tripathy S."/>
            <person name="Zhang X."/>
            <person name="Dehal P."/>
            <person name="Jiang R.H."/>
            <person name="Aerts A."/>
            <person name="Arredondo F.D."/>
            <person name="Baxter L."/>
            <person name="Bensasson D."/>
            <person name="Beynon J.L."/>
            <person name="Chapman J."/>
            <person name="Damasceno C.M."/>
            <person name="Dorrance A.E."/>
            <person name="Dou D."/>
            <person name="Dickerman A.W."/>
            <person name="Dubchak I.L."/>
            <person name="Garbelotto M."/>
            <person name="Gijzen M."/>
            <person name="Gordon S.G."/>
            <person name="Govers F."/>
            <person name="Grunwald N.J."/>
            <person name="Huang W."/>
            <person name="Ivors K.L."/>
            <person name="Jones R.W."/>
            <person name="Kamoun S."/>
            <person name="Krampis K."/>
            <person name="Lamour K.H."/>
            <person name="Lee M.K."/>
            <person name="McDonald W.H."/>
            <person name="Medina M."/>
            <person name="Meijer H.J."/>
            <person name="Nordberg E.K."/>
            <person name="Maclean D.J."/>
            <person name="Ospina-Giraldo M.D."/>
            <person name="Morris P.F."/>
            <person name="Phuntumart V."/>
            <person name="Putnam N.H."/>
            <person name="Rash S."/>
            <person name="Rose J.K."/>
            <person name="Sakihama Y."/>
            <person name="Salamov A.A."/>
            <person name="Savidor A."/>
            <person name="Scheuring C.F."/>
            <person name="Smith B.M."/>
            <person name="Sobral B.W."/>
            <person name="Terry A."/>
            <person name="Torto-Alalibo T.A."/>
            <person name="Win J."/>
            <person name="Xu Z."/>
            <person name="Zhang H."/>
            <person name="Grigoriev I.V."/>
            <person name="Rokhsar D.S."/>
            <person name="Boore J.L."/>
        </authorList>
    </citation>
    <scope>NUCLEOTIDE SEQUENCE [LARGE SCALE GENOMIC DNA]</scope>
    <source>
        <strain evidence="2 3">P6497</strain>
    </source>
</reference>
<keyword evidence="1" id="KW-0472">Membrane</keyword>
<evidence type="ECO:0000256" key="1">
    <source>
        <dbReference type="SAM" id="Phobius"/>
    </source>
</evidence>
<dbReference type="RefSeq" id="XP_009538752.1">
    <property type="nucleotide sequence ID" value="XM_009540457.1"/>
</dbReference>
<accession>G5AFA1</accession>